<dbReference type="RefSeq" id="WP_264015061.1">
    <property type="nucleotide sequence ID" value="NZ_JACKSJ010000218.1"/>
</dbReference>
<reference evidence="2" key="2">
    <citation type="journal article" date="2022" name="BMC Genomics">
        <title>Comparative genome analysis of mycobacteria focusing on tRNA and non-coding RNA.</title>
        <authorList>
            <person name="Behra P.R.K."/>
            <person name="Pettersson B.M.F."/>
            <person name="Ramesh M."/>
            <person name="Das S."/>
            <person name="Dasgupta S."/>
            <person name="Kirsebom L.A."/>
        </authorList>
    </citation>
    <scope>NUCLEOTIDE SEQUENCE</scope>
    <source>
        <strain evidence="2">DSM 44615</strain>
    </source>
</reference>
<name>A0A9X2YRM1_9MYCO</name>
<dbReference type="Proteomes" id="UP001140293">
    <property type="component" value="Unassembled WGS sequence"/>
</dbReference>
<evidence type="ECO:0000256" key="1">
    <source>
        <dbReference type="SAM" id="SignalP"/>
    </source>
</evidence>
<protein>
    <submittedName>
        <fullName evidence="2">Uncharacterized protein</fullName>
    </submittedName>
</protein>
<evidence type="ECO:0000313" key="2">
    <source>
        <dbReference type="EMBL" id="MCV7172903.1"/>
    </source>
</evidence>
<keyword evidence="3" id="KW-1185">Reference proteome</keyword>
<keyword evidence="1" id="KW-0732">Signal</keyword>
<organism evidence="2 3">
    <name type="scientific">[Mycobacterium] manitobense</name>
    <dbReference type="NCBI Taxonomy" id="190147"/>
    <lineage>
        <taxon>Bacteria</taxon>
        <taxon>Bacillati</taxon>
        <taxon>Actinomycetota</taxon>
        <taxon>Actinomycetes</taxon>
        <taxon>Mycobacteriales</taxon>
        <taxon>Mycobacteriaceae</taxon>
        <taxon>Mycolicibacterium</taxon>
    </lineage>
</organism>
<reference evidence="2" key="1">
    <citation type="submission" date="2020-07" db="EMBL/GenBank/DDBJ databases">
        <authorList>
            <person name="Pettersson B.M.F."/>
            <person name="Behra P.R.K."/>
            <person name="Ramesh M."/>
            <person name="Das S."/>
            <person name="Dasgupta S."/>
            <person name="Kirsebom L.A."/>
        </authorList>
    </citation>
    <scope>NUCLEOTIDE SEQUENCE</scope>
    <source>
        <strain evidence="2">DSM 44615</strain>
    </source>
</reference>
<proteinExistence type="predicted"/>
<gene>
    <name evidence="2" type="ORF">H7I41_23540</name>
</gene>
<feature type="signal peptide" evidence="1">
    <location>
        <begin position="1"/>
        <end position="26"/>
    </location>
</feature>
<evidence type="ECO:0000313" key="3">
    <source>
        <dbReference type="Proteomes" id="UP001140293"/>
    </source>
</evidence>
<sequence length="123" mass="12554">MKATIAALAAAAISAAAMVLAAPAQAVPTYGSNGVFGVDTEAGKGWVTAFIAPGRYRVDQAPSMAPYQSAPGFWLRCNAFPCSHNAGGHIIARGDAVRGAATFVDILPTDTAVALYNTTLTRA</sequence>
<dbReference type="AlphaFoldDB" id="A0A9X2YRM1"/>
<feature type="chain" id="PRO_5040735739" evidence="1">
    <location>
        <begin position="27"/>
        <end position="123"/>
    </location>
</feature>
<dbReference type="EMBL" id="JACKSJ010000218">
    <property type="protein sequence ID" value="MCV7172903.1"/>
    <property type="molecule type" value="Genomic_DNA"/>
</dbReference>
<accession>A0A9X2YRM1</accession>
<comment type="caution">
    <text evidence="2">The sequence shown here is derived from an EMBL/GenBank/DDBJ whole genome shotgun (WGS) entry which is preliminary data.</text>
</comment>